<protein>
    <submittedName>
        <fullName evidence="2">Uncharacterized protein</fullName>
    </submittedName>
</protein>
<evidence type="ECO:0000256" key="1">
    <source>
        <dbReference type="SAM" id="SignalP"/>
    </source>
</evidence>
<keyword evidence="3" id="KW-1185">Reference proteome</keyword>
<evidence type="ECO:0000313" key="2">
    <source>
        <dbReference type="EMBL" id="KAG0577802.1"/>
    </source>
</evidence>
<accession>A0A8T0I2Y5</accession>
<gene>
    <name evidence="2" type="ORF">KC19_5G183200</name>
</gene>
<comment type="caution">
    <text evidence="2">The sequence shown here is derived from an EMBL/GenBank/DDBJ whole genome shotgun (WGS) entry which is preliminary data.</text>
</comment>
<dbReference type="Proteomes" id="UP000822688">
    <property type="component" value="Chromosome 5"/>
</dbReference>
<reference evidence="2" key="1">
    <citation type="submission" date="2020-06" db="EMBL/GenBank/DDBJ databases">
        <title>WGS assembly of Ceratodon purpureus strain R40.</title>
        <authorList>
            <person name="Carey S.B."/>
            <person name="Jenkins J."/>
            <person name="Shu S."/>
            <person name="Lovell J.T."/>
            <person name="Sreedasyam A."/>
            <person name="Maumus F."/>
            <person name="Tiley G.P."/>
            <person name="Fernandez-Pozo N."/>
            <person name="Barry K."/>
            <person name="Chen C."/>
            <person name="Wang M."/>
            <person name="Lipzen A."/>
            <person name="Daum C."/>
            <person name="Saski C.A."/>
            <person name="Payton A.C."/>
            <person name="Mcbreen J.C."/>
            <person name="Conrad R.E."/>
            <person name="Kollar L.M."/>
            <person name="Olsson S."/>
            <person name="Huttunen S."/>
            <person name="Landis J.B."/>
            <person name="Wickett N.J."/>
            <person name="Johnson M.G."/>
            <person name="Rensing S.A."/>
            <person name="Grimwood J."/>
            <person name="Schmutz J."/>
            <person name="Mcdaniel S.F."/>
        </authorList>
    </citation>
    <scope>NUCLEOTIDE SEQUENCE</scope>
    <source>
        <strain evidence="2">R40</strain>
    </source>
</reference>
<dbReference type="AlphaFoldDB" id="A0A8T0I2Y5"/>
<sequence>MLETILYLLIVCKLQWGLHQHWVLKCTVCNQFLPFCYHILEL</sequence>
<evidence type="ECO:0000313" key="3">
    <source>
        <dbReference type="Proteomes" id="UP000822688"/>
    </source>
</evidence>
<organism evidence="2 3">
    <name type="scientific">Ceratodon purpureus</name>
    <name type="common">Fire moss</name>
    <name type="synonym">Dicranum purpureum</name>
    <dbReference type="NCBI Taxonomy" id="3225"/>
    <lineage>
        <taxon>Eukaryota</taxon>
        <taxon>Viridiplantae</taxon>
        <taxon>Streptophyta</taxon>
        <taxon>Embryophyta</taxon>
        <taxon>Bryophyta</taxon>
        <taxon>Bryophytina</taxon>
        <taxon>Bryopsida</taxon>
        <taxon>Dicranidae</taxon>
        <taxon>Pseudoditrichales</taxon>
        <taxon>Ditrichaceae</taxon>
        <taxon>Ceratodon</taxon>
    </lineage>
</organism>
<proteinExistence type="predicted"/>
<keyword evidence="1" id="KW-0732">Signal</keyword>
<feature type="signal peptide" evidence="1">
    <location>
        <begin position="1"/>
        <end position="17"/>
    </location>
</feature>
<dbReference type="EMBL" id="CM026425">
    <property type="protein sequence ID" value="KAG0577802.1"/>
    <property type="molecule type" value="Genomic_DNA"/>
</dbReference>
<name>A0A8T0I2Y5_CERPU</name>
<feature type="chain" id="PRO_5035919565" evidence="1">
    <location>
        <begin position="18"/>
        <end position="42"/>
    </location>
</feature>